<feature type="chain" id="PRO_5022126188" description="PEP-CTERM protein-sorting domain-containing protein" evidence="1">
    <location>
        <begin position="25"/>
        <end position="408"/>
    </location>
</feature>
<feature type="signal peptide" evidence="1">
    <location>
        <begin position="1"/>
        <end position="24"/>
    </location>
</feature>
<keyword evidence="3" id="KW-1185">Reference proteome</keyword>
<organism evidence="2 3">
    <name type="scientific">Aeoliella mucimassa</name>
    <dbReference type="NCBI Taxonomy" id="2527972"/>
    <lineage>
        <taxon>Bacteria</taxon>
        <taxon>Pseudomonadati</taxon>
        <taxon>Planctomycetota</taxon>
        <taxon>Planctomycetia</taxon>
        <taxon>Pirellulales</taxon>
        <taxon>Lacipirellulaceae</taxon>
        <taxon>Aeoliella</taxon>
    </lineage>
</organism>
<sequence length="408" mass="42967" precursor="true">MLRKCVFSLGLVLAHCTLQGVALATIPFVPVVPPYDGQIAGPSVLLPSQVAGKEYSHDSDYSAFGVGGIIDPEQVIKWDGSGGTEDGRDYSGSRPTYTSDDQVDALANTGDVLLTSMTYDYAHMVFSVDRDINVYDGATGGYSPWQLPSAGPIAVSIGNVGGAGELWIERAGFYSAPATFELWASQEQINGMPLPNDIDGVETGGDDNKDYTGAVVYSLSADYQSGDIGTDAVSVWNESGTPYLYQATIAAAVQQLLGPIPTSAILPSQNVGGIDAINVDAMMTRDANGNDLFDAEAGKSDVFVFSIQQILDPADADGFYATGSELFLLEASPSSINVSYLPHGGHEWSHDWTLDSLVISENDTGGGYGVIDINALEAIGSQEVPEPSTWCLGALAMAVTLVAGHRLR</sequence>
<keyword evidence="1" id="KW-0732">Signal</keyword>
<evidence type="ECO:0008006" key="4">
    <source>
        <dbReference type="Google" id="ProtNLM"/>
    </source>
</evidence>
<dbReference type="OrthoDB" id="273069at2"/>
<name>A0A518AJN7_9BACT</name>
<evidence type="ECO:0000256" key="1">
    <source>
        <dbReference type="SAM" id="SignalP"/>
    </source>
</evidence>
<gene>
    <name evidence="2" type="ORF">Pan181_11270</name>
</gene>
<dbReference type="KEGG" id="amuc:Pan181_11270"/>
<reference evidence="2 3" key="1">
    <citation type="submission" date="2019-02" db="EMBL/GenBank/DDBJ databases">
        <title>Deep-cultivation of Planctomycetes and their phenomic and genomic characterization uncovers novel biology.</title>
        <authorList>
            <person name="Wiegand S."/>
            <person name="Jogler M."/>
            <person name="Boedeker C."/>
            <person name="Pinto D."/>
            <person name="Vollmers J."/>
            <person name="Rivas-Marin E."/>
            <person name="Kohn T."/>
            <person name="Peeters S.H."/>
            <person name="Heuer A."/>
            <person name="Rast P."/>
            <person name="Oberbeckmann S."/>
            <person name="Bunk B."/>
            <person name="Jeske O."/>
            <person name="Meyerdierks A."/>
            <person name="Storesund J.E."/>
            <person name="Kallscheuer N."/>
            <person name="Luecker S."/>
            <person name="Lage O.M."/>
            <person name="Pohl T."/>
            <person name="Merkel B.J."/>
            <person name="Hornburger P."/>
            <person name="Mueller R.-W."/>
            <person name="Bruemmer F."/>
            <person name="Labrenz M."/>
            <person name="Spormann A.M."/>
            <person name="Op den Camp H."/>
            <person name="Overmann J."/>
            <person name="Amann R."/>
            <person name="Jetten M.S.M."/>
            <person name="Mascher T."/>
            <person name="Medema M.H."/>
            <person name="Devos D.P."/>
            <person name="Kaster A.-K."/>
            <person name="Ovreas L."/>
            <person name="Rohde M."/>
            <person name="Galperin M.Y."/>
            <person name="Jogler C."/>
        </authorList>
    </citation>
    <scope>NUCLEOTIDE SEQUENCE [LARGE SCALE GENOMIC DNA]</scope>
    <source>
        <strain evidence="2 3">Pan181</strain>
    </source>
</reference>
<evidence type="ECO:0000313" key="3">
    <source>
        <dbReference type="Proteomes" id="UP000315750"/>
    </source>
</evidence>
<dbReference type="RefSeq" id="WP_145245866.1">
    <property type="nucleotide sequence ID" value="NZ_CP036278.1"/>
</dbReference>
<dbReference type="AlphaFoldDB" id="A0A518AJN7"/>
<dbReference type="Proteomes" id="UP000315750">
    <property type="component" value="Chromosome"/>
</dbReference>
<dbReference type="EMBL" id="CP036278">
    <property type="protein sequence ID" value="QDU54942.1"/>
    <property type="molecule type" value="Genomic_DNA"/>
</dbReference>
<evidence type="ECO:0000313" key="2">
    <source>
        <dbReference type="EMBL" id="QDU54942.1"/>
    </source>
</evidence>
<accession>A0A518AJN7</accession>
<proteinExistence type="predicted"/>
<protein>
    <recommendedName>
        <fullName evidence="4">PEP-CTERM protein-sorting domain-containing protein</fullName>
    </recommendedName>
</protein>